<dbReference type="PROSITE" id="PS52016">
    <property type="entry name" value="TONB_DEPENDENT_REC_3"/>
    <property type="match status" value="1"/>
</dbReference>
<dbReference type="EMBL" id="JAWDEV010000012">
    <property type="protein sequence ID" value="MDU0272322.1"/>
    <property type="molecule type" value="Genomic_DNA"/>
</dbReference>
<keyword evidence="6 7" id="KW-0998">Cell outer membrane</keyword>
<dbReference type="GO" id="GO:0009279">
    <property type="term" value="C:cell outer membrane"/>
    <property type="evidence" value="ECO:0007669"/>
    <property type="project" value="UniProtKB-SubCell"/>
</dbReference>
<evidence type="ECO:0000256" key="2">
    <source>
        <dbReference type="ARBA" id="ARBA00022448"/>
    </source>
</evidence>
<accession>A0A076IQG7</accession>
<dbReference type="InterPro" id="IPR037066">
    <property type="entry name" value="Plug_dom_sf"/>
</dbReference>
<dbReference type="Proteomes" id="UP000294527">
    <property type="component" value="Unassembled WGS sequence"/>
</dbReference>
<evidence type="ECO:0000313" key="11">
    <source>
        <dbReference type="EMBL" id="KAA5397290.1"/>
    </source>
</evidence>
<evidence type="ECO:0000313" key="20">
    <source>
        <dbReference type="Proteomes" id="UP000294834"/>
    </source>
</evidence>
<keyword evidence="16" id="KW-0675">Receptor</keyword>
<dbReference type="Proteomes" id="UP001181086">
    <property type="component" value="Unassembled WGS sequence"/>
</dbReference>
<dbReference type="EMBL" id="SLTU01000002">
    <property type="protein sequence ID" value="TDA73644.1"/>
    <property type="molecule type" value="Genomic_DNA"/>
</dbReference>
<organism evidence="16 19">
    <name type="scientific">Phocaeicola dorei</name>
    <dbReference type="NCBI Taxonomy" id="357276"/>
    <lineage>
        <taxon>Bacteria</taxon>
        <taxon>Pseudomonadati</taxon>
        <taxon>Bacteroidota</taxon>
        <taxon>Bacteroidia</taxon>
        <taxon>Bacteroidales</taxon>
        <taxon>Bacteroidaceae</taxon>
        <taxon>Phocaeicola</taxon>
    </lineage>
</organism>
<evidence type="ECO:0000313" key="13">
    <source>
        <dbReference type="EMBL" id="MBV3121859.1"/>
    </source>
</evidence>
<evidence type="ECO:0000313" key="19">
    <source>
        <dbReference type="Proteomes" id="UP000294527"/>
    </source>
</evidence>
<keyword evidence="3 7" id="KW-1134">Transmembrane beta strand</keyword>
<reference evidence="13" key="4">
    <citation type="submission" date="2021-06" db="EMBL/GenBank/DDBJ databases">
        <title>Collection of gut derived symbiotic bacterial strains cultured from healthy donors.</title>
        <authorList>
            <person name="Lin H."/>
            <person name="Littmann E."/>
            <person name="Pamer E.G."/>
        </authorList>
    </citation>
    <scope>NUCLEOTIDE SEQUENCE</scope>
    <source>
        <strain evidence="13">MSK.5.10</strain>
    </source>
</reference>
<reference evidence="14" key="5">
    <citation type="submission" date="2023-10" db="EMBL/GenBank/DDBJ databases">
        <title>Genome of Potential pathogenic bacteria in Crohn's disease.</title>
        <authorList>
            <person name="Rodriguez-Palacios A."/>
        </authorList>
    </citation>
    <scope>NUCLEOTIDE SEQUENCE</scope>
    <source>
        <strain evidence="14">CavFT-hAR62</strain>
    </source>
</reference>
<reference evidence="19 20" key="3">
    <citation type="journal article" date="2019" name="Nat. Microbiol.">
        <title>Genomic variation and strain-specific functional adaptation in the human gut microbiome during early life.</title>
        <authorList>
            <person name="Vatanen T."/>
            <person name="Plichta D.R."/>
            <person name="Somani J."/>
            <person name="Munch P.C."/>
            <person name="Arthur T.D."/>
            <person name="Hall A.B."/>
            <person name="Rudolf S."/>
            <person name="Oakeley E.J."/>
            <person name="Ke X."/>
            <person name="Young R.A."/>
            <person name="Haiser H.J."/>
            <person name="Kolde R."/>
            <person name="Yassour M."/>
            <person name="Luopajarvi K."/>
            <person name="Siljander H."/>
            <person name="Virtanen S.M."/>
            <person name="Ilonen J."/>
            <person name="Uibo R."/>
            <person name="Tillmann V."/>
            <person name="Mokurov S."/>
            <person name="Dorshakova N."/>
            <person name="Porter J.A."/>
            <person name="McHardy A.C."/>
            <person name="Lahdesmaki H."/>
            <person name="Vlamakis H."/>
            <person name="Huttenhower C."/>
            <person name="Knip M."/>
            <person name="Xavier R.J."/>
        </authorList>
    </citation>
    <scope>NUCLEOTIDE SEQUENCE [LARGE SCALE GENOMIC DNA]</scope>
    <source>
        <strain evidence="16 19">RJX1047</strain>
        <strain evidence="17 20">RJX1052</strain>
    </source>
</reference>
<evidence type="ECO:0000256" key="1">
    <source>
        <dbReference type="ARBA" id="ARBA00004571"/>
    </source>
</evidence>
<dbReference type="InterPro" id="IPR012910">
    <property type="entry name" value="Plug_dom"/>
</dbReference>
<evidence type="ECO:0000313" key="18">
    <source>
        <dbReference type="Proteomes" id="UP000283678"/>
    </source>
</evidence>
<dbReference type="EMBL" id="QRZL01000001">
    <property type="protein sequence ID" value="RGV81561.1"/>
    <property type="molecule type" value="Genomic_DNA"/>
</dbReference>
<dbReference type="Pfam" id="PF13715">
    <property type="entry name" value="CarbopepD_reg_2"/>
    <property type="match status" value="1"/>
</dbReference>
<dbReference type="eggNOG" id="COG4771">
    <property type="taxonomic scope" value="Bacteria"/>
</dbReference>
<comment type="subcellular location">
    <subcellularLocation>
        <location evidence="1 7">Cell outer membrane</location>
        <topology evidence="1 7">Multi-pass membrane protein</topology>
    </subcellularLocation>
</comment>
<proteinExistence type="inferred from homology"/>
<evidence type="ECO:0000313" key="12">
    <source>
        <dbReference type="EMBL" id="KAA5404360.1"/>
    </source>
</evidence>
<keyword evidence="13" id="KW-0378">Hydrolase</keyword>
<dbReference type="Proteomes" id="UP000294834">
    <property type="component" value="Unassembled WGS sequence"/>
</dbReference>
<dbReference type="SUPFAM" id="SSF49464">
    <property type="entry name" value="Carboxypeptidase regulatory domain-like"/>
    <property type="match status" value="1"/>
</dbReference>
<dbReference type="EMBL" id="VVYY01000010">
    <property type="protein sequence ID" value="KAA5397290.1"/>
    <property type="molecule type" value="Genomic_DNA"/>
</dbReference>
<keyword evidence="4 7" id="KW-0812">Transmembrane</keyword>
<evidence type="ECO:0000256" key="3">
    <source>
        <dbReference type="ARBA" id="ARBA00022452"/>
    </source>
</evidence>
<dbReference type="Proteomes" id="UP000481616">
    <property type="component" value="Unassembled WGS sequence"/>
</dbReference>
<dbReference type="InterPro" id="IPR036942">
    <property type="entry name" value="Beta-barrel_TonB_sf"/>
</dbReference>
<evidence type="ECO:0000256" key="6">
    <source>
        <dbReference type="ARBA" id="ARBA00023237"/>
    </source>
</evidence>
<dbReference type="EMBL" id="VVZV01000013">
    <property type="protein sequence ID" value="KAA5318646.1"/>
    <property type="molecule type" value="Genomic_DNA"/>
</dbReference>
<dbReference type="InterPro" id="IPR008969">
    <property type="entry name" value="CarboxyPept-like_regulatory"/>
</dbReference>
<dbReference type="GO" id="GO:0004180">
    <property type="term" value="F:carboxypeptidase activity"/>
    <property type="evidence" value="ECO:0007669"/>
    <property type="project" value="UniProtKB-KW"/>
</dbReference>
<evidence type="ECO:0000313" key="14">
    <source>
        <dbReference type="EMBL" id="MDU0272322.1"/>
    </source>
</evidence>
<evidence type="ECO:0000256" key="4">
    <source>
        <dbReference type="ARBA" id="ARBA00022692"/>
    </source>
</evidence>
<comment type="caution">
    <text evidence="16">The sequence shown here is derived from an EMBL/GenBank/DDBJ whole genome shotgun (WGS) entry which is preliminary data.</text>
</comment>
<evidence type="ECO:0000313" key="24">
    <source>
        <dbReference type="Proteomes" id="UP000481700"/>
    </source>
</evidence>
<keyword evidence="2 7" id="KW-0813">Transport</keyword>
<dbReference type="AlphaFoldDB" id="A0A076IQG7"/>
<dbReference type="InterPro" id="IPR039426">
    <property type="entry name" value="TonB-dep_rcpt-like"/>
</dbReference>
<evidence type="ECO:0000313" key="17">
    <source>
        <dbReference type="EMBL" id="TDB08767.1"/>
    </source>
</evidence>
<evidence type="ECO:0000256" key="7">
    <source>
        <dbReference type="PROSITE-ProRule" id="PRU01360"/>
    </source>
</evidence>
<evidence type="ECO:0000256" key="5">
    <source>
        <dbReference type="ARBA" id="ARBA00023136"/>
    </source>
</evidence>
<reference evidence="21 22" key="2">
    <citation type="journal article" date="2019" name="Nat. Med.">
        <title>A library of human gut bacterial isolates paired with longitudinal multiomics data enables mechanistic microbiome research.</title>
        <authorList>
            <person name="Poyet M."/>
            <person name="Groussin M."/>
            <person name="Gibbons S.M."/>
            <person name="Avila-Pacheco J."/>
            <person name="Jiang X."/>
            <person name="Kearney S.M."/>
            <person name="Perrotta A.R."/>
            <person name="Berdy B."/>
            <person name="Zhao S."/>
            <person name="Lieberman T.D."/>
            <person name="Swanson P.K."/>
            <person name="Smith M."/>
            <person name="Roesemann S."/>
            <person name="Alexander J.E."/>
            <person name="Rich S.A."/>
            <person name="Livny J."/>
            <person name="Vlamakis H."/>
            <person name="Clish C."/>
            <person name="Bullock K."/>
            <person name="Deik A."/>
            <person name="Scott J."/>
            <person name="Pierce K.A."/>
            <person name="Xavier R.J."/>
            <person name="Alm E.J."/>
        </authorList>
    </citation>
    <scope>NUCLEOTIDE SEQUENCE [LARGE SCALE GENOMIC DNA]</scope>
    <source>
        <strain evidence="11 23">BIOML-A1</strain>
        <strain evidence="9 24">BIOML-A25</strain>
        <strain evidence="12 22">BIOML-A4</strain>
        <strain evidence="10 21">BIOML-A5</strain>
    </source>
</reference>
<dbReference type="EMBL" id="VVZB01000001">
    <property type="protein sequence ID" value="KAA5386433.1"/>
    <property type="molecule type" value="Genomic_DNA"/>
</dbReference>
<dbReference type="Gene3D" id="2.40.170.20">
    <property type="entry name" value="TonB-dependent receptor, beta-barrel domain"/>
    <property type="match status" value="1"/>
</dbReference>
<dbReference type="SUPFAM" id="SSF56935">
    <property type="entry name" value="Porins"/>
    <property type="match status" value="1"/>
</dbReference>
<dbReference type="EMBL" id="SLTX01000001">
    <property type="protein sequence ID" value="TDB08767.1"/>
    <property type="molecule type" value="Genomic_DNA"/>
</dbReference>
<dbReference type="RefSeq" id="WP_007853691.1">
    <property type="nucleotide sequence ID" value="NZ_BAABYF010000001.1"/>
</dbReference>
<evidence type="ECO:0000313" key="9">
    <source>
        <dbReference type="EMBL" id="KAA5318646.1"/>
    </source>
</evidence>
<dbReference type="Gene3D" id="2.60.40.1120">
    <property type="entry name" value="Carboxypeptidase-like, regulatory domain"/>
    <property type="match status" value="1"/>
</dbReference>
<dbReference type="Gene3D" id="2.170.130.10">
    <property type="entry name" value="TonB-dependent receptor, plug domain"/>
    <property type="match status" value="1"/>
</dbReference>
<dbReference type="EMBL" id="VVZA01000010">
    <property type="protein sequence ID" value="KAA5404360.1"/>
    <property type="molecule type" value="Genomic_DNA"/>
</dbReference>
<feature type="domain" description="TonB-dependent receptor plug" evidence="8">
    <location>
        <begin position="237"/>
        <end position="312"/>
    </location>
</feature>
<evidence type="ECO:0000259" key="8">
    <source>
        <dbReference type="Pfam" id="PF07715"/>
    </source>
</evidence>
<evidence type="ECO:0000313" key="16">
    <source>
        <dbReference type="EMBL" id="TDA73644.1"/>
    </source>
</evidence>
<dbReference type="Proteomes" id="UP000481700">
    <property type="component" value="Unassembled WGS sequence"/>
</dbReference>
<keyword evidence="5 7" id="KW-0472">Membrane</keyword>
<protein>
    <submittedName>
        <fullName evidence="13">Carboxypeptidase-like regulatory domain-containing protein</fullName>
    </submittedName>
    <submittedName>
        <fullName evidence="16">TonB-dependent receptor</fullName>
    </submittedName>
</protein>
<comment type="similarity">
    <text evidence="7">Belongs to the TonB-dependent receptor family.</text>
</comment>
<keyword evidence="13" id="KW-0645">Protease</keyword>
<evidence type="ECO:0000313" key="22">
    <source>
        <dbReference type="Proteomes" id="UP000441162"/>
    </source>
</evidence>
<evidence type="ECO:0000313" key="15">
    <source>
        <dbReference type="EMBL" id="RGV81561.1"/>
    </source>
</evidence>
<dbReference type="EMBL" id="JAHOAX010000001">
    <property type="protein sequence ID" value="MBV3121859.1"/>
    <property type="molecule type" value="Genomic_DNA"/>
</dbReference>
<dbReference type="Proteomes" id="UP000441162">
    <property type="component" value="Unassembled WGS sequence"/>
</dbReference>
<name>A0A076IQG7_9BACT</name>
<keyword evidence="13" id="KW-0121">Carboxypeptidase</keyword>
<evidence type="ECO:0000313" key="21">
    <source>
        <dbReference type="Proteomes" id="UP000347681"/>
    </source>
</evidence>
<evidence type="ECO:0000313" key="23">
    <source>
        <dbReference type="Proteomes" id="UP000481616"/>
    </source>
</evidence>
<dbReference type="KEGG" id="bdo:EL88_15970"/>
<evidence type="ECO:0000313" key="10">
    <source>
        <dbReference type="EMBL" id="KAA5386433.1"/>
    </source>
</evidence>
<reference evidence="15 18" key="1">
    <citation type="submission" date="2018-08" db="EMBL/GenBank/DDBJ databases">
        <title>A genome reference for cultivated species of the human gut microbiota.</title>
        <authorList>
            <person name="Zou Y."/>
            <person name="Xue W."/>
            <person name="Luo G."/>
        </authorList>
    </citation>
    <scope>NUCLEOTIDE SEQUENCE [LARGE SCALE GENOMIC DNA]</scope>
    <source>
        <strain evidence="15 18">AF14-1AC</strain>
    </source>
</reference>
<dbReference type="Proteomes" id="UP000777173">
    <property type="component" value="Unassembled WGS sequence"/>
</dbReference>
<sequence length="891" mass="102194">MISSLYKKHSITFFYLMLLLVFSHSFISAQTPDMPFNIYLKQASLKEFTAKIEQLSEYSFIYGEEVVLKHPITLDLKETPLTTILQTAFIKQDISFEITKHHIILKKTTSLPIKQHFTLNGYVLDEISKETLIGANIYDQQNKQGTITNPFGFFSITLPEGNTELNFSYIGYGSKQIALYLCKDTLLTVQLKNDNTLEEIVVLSDKMETGFQSSRMGANNIPLTHIKNTPALLSEADVLKSIQLLPGIQGGITGTSGLYVRGGSPDQNLYLLDGVPLYNVDHTLGILSIFTPESVKKVDLYKSSFPARYGGRLSSVIDVRTNDGDMRNYHGSLTIGLLTSRMHFEGPLWKDRTSFIISARRSYADLIIKPFMDKDTKGGYYLYDINTKLNHRFSDRDRLFFSFYHGKDHASFTNTSSYYFEEEKETDTRERQVMAWGSTLGALRWNHIVSNRLFHNITLSYNRFRFNIKNNFTSANKHLDSQYYSGIEDWGLTSDFDFHPSPSHFIKFGGNYLYHTFRPETQHTFVHSPNEQEQPDKTYTIGGNEATHSHEISLYVEDDFKWNEQWKTNIGAHFSLFQVQKHTYASLEPRITVSFKTSPNLTFKAAYTHMTQYVHLLSSSNLSLPTDLWVPVTQKIRPMQACQFSIGGYYTGIQGWEFSVEGYSKMTKNVLEYKDGNTLVGNSIHWEEKVEMGKGRNFGIEFMLEKKTGRTTGWINYTLAKADRIFSKGNVNGGKRFPYKYDRRHSVNITINRRLNKKVYMSASWIYASGNTATLPKEKATIILPEGSYGWGHMGNTGNGVVFPIEYSSSRNNYRLPASHQLNLGFNFHKKTKHGERIWNVSIMNAYNSLNPNHVFIDYYTDEQSEGKKIPVIQKVTLLPFLPSFSYTYKF</sequence>
<dbReference type="KEGG" id="bdh:GV66_00140"/>
<dbReference type="Proteomes" id="UP000347681">
    <property type="component" value="Unassembled WGS sequence"/>
</dbReference>
<dbReference type="Pfam" id="PF07715">
    <property type="entry name" value="Plug"/>
    <property type="match status" value="1"/>
</dbReference>
<gene>
    <name evidence="15" type="ORF">DWW04_02490</name>
    <name evidence="16" type="ORF">E1I98_20145</name>
    <name evidence="17" type="ORF">E1J06_16025</name>
    <name evidence="12" type="ORF">F2Y51_12865</name>
    <name evidence="11" type="ORF">F2Y58_12980</name>
    <name evidence="10" type="ORF">F2Y61_00985</name>
    <name evidence="9" type="ORF">F2Z07_13440</name>
    <name evidence="13" type="ORF">KSU80_01460</name>
    <name evidence="14" type="ORF">RVH45_21055</name>
</gene>
<dbReference type="Proteomes" id="UP000283678">
    <property type="component" value="Unassembled WGS sequence"/>
</dbReference>